<dbReference type="SUPFAM" id="SSF50800">
    <property type="entry name" value="PK beta-barrel domain-like"/>
    <property type="match status" value="1"/>
</dbReference>
<evidence type="ECO:0000256" key="7">
    <source>
        <dbReference type="ARBA" id="ARBA00022777"/>
    </source>
</evidence>
<keyword evidence="5" id="KW-0479">Metal-binding</keyword>
<dbReference type="GO" id="GO:0051536">
    <property type="term" value="F:iron-sulfur cluster binding"/>
    <property type="evidence" value="ECO:0007669"/>
    <property type="project" value="UniProtKB-KW"/>
</dbReference>
<dbReference type="GO" id="GO:0004743">
    <property type="term" value="F:pyruvate kinase activity"/>
    <property type="evidence" value="ECO:0007669"/>
    <property type="project" value="UniProtKB-UniRule"/>
</dbReference>
<dbReference type="AlphaFoldDB" id="A0A1S7LDX7"/>
<dbReference type="Gene3D" id="2.40.33.10">
    <property type="entry name" value="PK beta-barrel domain-like"/>
    <property type="match status" value="1"/>
</dbReference>
<dbReference type="InterPro" id="IPR015795">
    <property type="entry name" value="Pyrv_Knase_C"/>
</dbReference>
<evidence type="ECO:0000256" key="8">
    <source>
        <dbReference type="ARBA" id="ARBA00022840"/>
    </source>
</evidence>
<comment type="pathway">
    <text evidence="1 15">Carbohydrate degradation; glycolysis; pyruvate from D-glyceraldehyde 3-phosphate: step 5/5.</text>
</comment>
<comment type="catalytic activity">
    <reaction evidence="15">
        <text>pyruvate + ATP = phosphoenolpyruvate + ADP + H(+)</text>
        <dbReference type="Rhea" id="RHEA:18157"/>
        <dbReference type="ChEBI" id="CHEBI:15361"/>
        <dbReference type="ChEBI" id="CHEBI:15378"/>
        <dbReference type="ChEBI" id="CHEBI:30616"/>
        <dbReference type="ChEBI" id="CHEBI:58702"/>
        <dbReference type="ChEBI" id="CHEBI:456216"/>
        <dbReference type="EC" id="2.7.1.40"/>
    </reaction>
</comment>
<dbReference type="EC" id="2.7.1.40" evidence="3 14"/>
<evidence type="ECO:0000256" key="3">
    <source>
        <dbReference type="ARBA" id="ARBA00012142"/>
    </source>
</evidence>
<dbReference type="Gene3D" id="3.40.1380.20">
    <property type="entry name" value="Pyruvate kinase, C-terminal domain"/>
    <property type="match status" value="1"/>
</dbReference>
<reference evidence="17" key="1">
    <citation type="submission" date="2015-04" db="EMBL/GenBank/DDBJ databases">
        <authorList>
            <person name="Syromyatnikov M.Y."/>
            <person name="Popov V.N."/>
        </authorList>
    </citation>
    <scope>NUCLEOTIDE SEQUENCE</scope>
    <source>
        <strain evidence="17">MO-1</strain>
    </source>
</reference>
<evidence type="ECO:0000256" key="11">
    <source>
        <dbReference type="ARBA" id="ARBA00023014"/>
    </source>
</evidence>
<keyword evidence="11" id="KW-0411">Iron-sulfur</keyword>
<dbReference type="InterPro" id="IPR017900">
    <property type="entry name" value="4Fe4S_Fe_S_CS"/>
</dbReference>
<dbReference type="UniPathway" id="UPA00109">
    <property type="reaction ID" value="UER00188"/>
</dbReference>
<evidence type="ECO:0000256" key="12">
    <source>
        <dbReference type="ARBA" id="ARBA00023152"/>
    </source>
</evidence>
<evidence type="ECO:0000256" key="4">
    <source>
        <dbReference type="ARBA" id="ARBA00022679"/>
    </source>
</evidence>
<dbReference type="Pfam" id="PF00224">
    <property type="entry name" value="PK"/>
    <property type="match status" value="1"/>
</dbReference>
<dbReference type="InterPro" id="IPR040442">
    <property type="entry name" value="Pyrv_kinase-like_dom_sf"/>
</dbReference>
<dbReference type="InterPro" id="IPR015793">
    <property type="entry name" value="Pyrv_Knase_brl"/>
</dbReference>
<evidence type="ECO:0000256" key="13">
    <source>
        <dbReference type="ARBA" id="ARBA00023317"/>
    </source>
</evidence>
<dbReference type="InterPro" id="IPR036918">
    <property type="entry name" value="Pyrv_Knase_C_sf"/>
</dbReference>
<dbReference type="PANTHER" id="PTHR11817">
    <property type="entry name" value="PYRUVATE KINASE"/>
    <property type="match status" value="1"/>
</dbReference>
<dbReference type="Pfam" id="PF02887">
    <property type="entry name" value="PK_C"/>
    <property type="match status" value="1"/>
</dbReference>
<dbReference type="PROSITE" id="PS00198">
    <property type="entry name" value="4FE4S_FER_1"/>
    <property type="match status" value="1"/>
</dbReference>
<organism evidence="17">
    <name type="scientific">Magnetococcus massalia (strain MO-1)</name>
    <dbReference type="NCBI Taxonomy" id="451514"/>
    <lineage>
        <taxon>Bacteria</taxon>
        <taxon>Pseudomonadati</taxon>
        <taxon>Pseudomonadota</taxon>
        <taxon>Magnetococcia</taxon>
        <taxon>Magnetococcales</taxon>
        <taxon>Magnetococcaceae</taxon>
        <taxon>Magnetococcus</taxon>
    </lineage>
</organism>
<dbReference type="InterPro" id="IPR001697">
    <property type="entry name" value="Pyr_Knase"/>
</dbReference>
<keyword evidence="12 15" id="KW-0324">Glycolysis</keyword>
<dbReference type="InterPro" id="IPR017896">
    <property type="entry name" value="4Fe4S_Fe-S-bd"/>
</dbReference>
<dbReference type="NCBIfam" id="NF004978">
    <property type="entry name" value="PRK06354.1"/>
    <property type="match status" value="1"/>
</dbReference>
<keyword evidence="4 15" id="KW-0808">Transferase</keyword>
<keyword evidence="10" id="KW-0408">Iron</keyword>
<dbReference type="InterPro" id="IPR011037">
    <property type="entry name" value="Pyrv_Knase-like_insert_dom_sf"/>
</dbReference>
<dbReference type="Gene3D" id="3.30.70.20">
    <property type="match status" value="1"/>
</dbReference>
<evidence type="ECO:0000256" key="1">
    <source>
        <dbReference type="ARBA" id="ARBA00004997"/>
    </source>
</evidence>
<keyword evidence="6" id="KW-0547">Nucleotide-binding</keyword>
<evidence type="ECO:0000259" key="16">
    <source>
        <dbReference type="PROSITE" id="PS51379"/>
    </source>
</evidence>
<dbReference type="SUPFAM" id="SSF51621">
    <property type="entry name" value="Phosphoenolpyruvate/pyruvate domain"/>
    <property type="match status" value="1"/>
</dbReference>
<proteinExistence type="inferred from homology"/>
<evidence type="ECO:0000256" key="5">
    <source>
        <dbReference type="ARBA" id="ARBA00022723"/>
    </source>
</evidence>
<dbReference type="SUPFAM" id="SSF54862">
    <property type="entry name" value="4Fe-4S ferredoxins"/>
    <property type="match status" value="1"/>
</dbReference>
<dbReference type="Pfam" id="PF00037">
    <property type="entry name" value="Fer4"/>
    <property type="match status" value="1"/>
</dbReference>
<evidence type="ECO:0000256" key="2">
    <source>
        <dbReference type="ARBA" id="ARBA00008663"/>
    </source>
</evidence>
<name>A0A1S7LDX7_MAGMO</name>
<keyword evidence="13 17" id="KW-0670">Pyruvate</keyword>
<dbReference type="PRINTS" id="PR01050">
    <property type="entry name" value="PYRUVTKNASE"/>
</dbReference>
<dbReference type="NCBIfam" id="NF004491">
    <property type="entry name" value="PRK05826.1"/>
    <property type="match status" value="1"/>
</dbReference>
<protein>
    <recommendedName>
        <fullName evidence="3 14">Pyruvate kinase</fullName>
        <ecNumber evidence="3 14">2.7.1.40</ecNumber>
    </recommendedName>
</protein>
<accession>A0A1S7LDX7</accession>
<evidence type="ECO:0000256" key="9">
    <source>
        <dbReference type="ARBA" id="ARBA00022842"/>
    </source>
</evidence>
<feature type="domain" description="4Fe-4S ferredoxin-type" evidence="16">
    <location>
        <begin position="493"/>
        <end position="522"/>
    </location>
</feature>
<dbReference type="InterPro" id="IPR015813">
    <property type="entry name" value="Pyrv/PenolPyrv_kinase-like_dom"/>
</dbReference>
<evidence type="ECO:0000256" key="15">
    <source>
        <dbReference type="RuleBase" id="RU000504"/>
    </source>
</evidence>
<dbReference type="InterPro" id="IPR015806">
    <property type="entry name" value="Pyrv_Knase_insert_dom_sf"/>
</dbReference>
<dbReference type="EMBL" id="LO017727">
    <property type="protein sequence ID" value="CRH04623.1"/>
    <property type="molecule type" value="Genomic_DNA"/>
</dbReference>
<sequence>MARKAKIVATLGPASSGTQEIRRLIDAGLDMARLNMSHGSHKDHLELIYNVRAASREAGREVAILADLQGPKIRVGKLVEPLELVNGQEWAIYPEGGTPPNLRCDGFIPTTYAGLVNDATPGCRVLFDDGYLQARAVGTEEGALLVRIEHGGKLKSHKGINLPDSRVSAPSVTSKDQMDLFFGVKHDVDYVALSFVRDAKCILNVKYMLHARKIFKPIIAKIERPEAISNIKEIIRVADGIMIARGDMAVEIGNHRVPSVQRRIINLCREMGKPVITATQMLESMIQNPTPTRAEASDVANAIWDGSDAVMLSGETSVGVNPIHAVQVMSSIVEEAERHPRAEREDPEADGIAGASMMAAARIAEQVEARWIIALTATGHSCWELARFRPSVPVMGAARTPGAVRRMSLYWGITPMQFDYAVEDKPDIENEVIHWMRENDLLQVGEKIVIVKGGGKLATHTTSSSIRVDMVQDTRHVEDEVHTIIEESIAGKGILSLDSSLCVACGNCVKICPHEIWTPANKGTQAVGINPAHVDSCTLDMECVRVCSTQAIKIITADAMAAQVEMEDI</sequence>
<dbReference type="Gene3D" id="3.20.20.60">
    <property type="entry name" value="Phosphoenolpyruvate-binding domains"/>
    <property type="match status" value="1"/>
</dbReference>
<keyword evidence="8" id="KW-0067">ATP-binding</keyword>
<keyword evidence="9 15" id="KW-0460">Magnesium</keyword>
<keyword evidence="7 15" id="KW-0418">Kinase</keyword>
<dbReference type="GO" id="GO:0030955">
    <property type="term" value="F:potassium ion binding"/>
    <property type="evidence" value="ECO:0007669"/>
    <property type="project" value="UniProtKB-UniRule"/>
</dbReference>
<dbReference type="GO" id="GO:0000287">
    <property type="term" value="F:magnesium ion binding"/>
    <property type="evidence" value="ECO:0007669"/>
    <property type="project" value="UniProtKB-UniRule"/>
</dbReference>
<dbReference type="PROSITE" id="PS51379">
    <property type="entry name" value="4FE4S_FER_2"/>
    <property type="match status" value="1"/>
</dbReference>
<evidence type="ECO:0000256" key="6">
    <source>
        <dbReference type="ARBA" id="ARBA00022741"/>
    </source>
</evidence>
<comment type="similarity">
    <text evidence="2 15">Belongs to the pyruvate kinase family.</text>
</comment>
<evidence type="ECO:0000256" key="10">
    <source>
        <dbReference type="ARBA" id="ARBA00023004"/>
    </source>
</evidence>
<dbReference type="GO" id="GO:0005524">
    <property type="term" value="F:ATP binding"/>
    <property type="evidence" value="ECO:0007669"/>
    <property type="project" value="UniProtKB-KW"/>
</dbReference>
<gene>
    <name evidence="17" type="ORF">MAGMO_0411</name>
</gene>
<evidence type="ECO:0000313" key="17">
    <source>
        <dbReference type="EMBL" id="CRH04623.1"/>
    </source>
</evidence>
<dbReference type="NCBIfam" id="TIGR01064">
    <property type="entry name" value="pyruv_kin"/>
    <property type="match status" value="1"/>
</dbReference>
<evidence type="ECO:0000256" key="14">
    <source>
        <dbReference type="NCBIfam" id="TIGR01064"/>
    </source>
</evidence>
<dbReference type="GO" id="GO:0016301">
    <property type="term" value="F:kinase activity"/>
    <property type="evidence" value="ECO:0007669"/>
    <property type="project" value="UniProtKB-KW"/>
</dbReference>
<dbReference type="SUPFAM" id="SSF52935">
    <property type="entry name" value="PK C-terminal domain-like"/>
    <property type="match status" value="1"/>
</dbReference>